<dbReference type="AlphaFoldDB" id="A0A0P9Q1B8"/>
<sequence length="54" mass="6280">MTRATEGLTTKADTSDKGIIKTPPFERKRLHISKMTMTTKQKNRIHVRKIGDRR</sequence>
<dbReference type="EMBL" id="LJQG01000023">
    <property type="protein sequence ID" value="KPX24331.1"/>
    <property type="molecule type" value="Genomic_DNA"/>
</dbReference>
<dbReference type="Proteomes" id="UP000050346">
    <property type="component" value="Unassembled WGS sequence"/>
</dbReference>
<proteinExistence type="predicted"/>
<gene>
    <name evidence="2" type="ORF">ALO71_200111</name>
</gene>
<organism evidence="2 3">
    <name type="scientific">Pseudomonas amygdali pv. dendropanacis</name>
    <dbReference type="NCBI Taxonomy" id="235272"/>
    <lineage>
        <taxon>Bacteria</taxon>
        <taxon>Pseudomonadati</taxon>
        <taxon>Pseudomonadota</taxon>
        <taxon>Gammaproteobacteria</taxon>
        <taxon>Pseudomonadales</taxon>
        <taxon>Pseudomonadaceae</taxon>
        <taxon>Pseudomonas</taxon>
        <taxon>Pseudomonas amygdali</taxon>
    </lineage>
</organism>
<evidence type="ECO:0000313" key="3">
    <source>
        <dbReference type="Proteomes" id="UP000050346"/>
    </source>
</evidence>
<name>A0A0P9Q1B8_PSEA0</name>
<dbReference type="PATRIC" id="fig|235272.12.peg.3974"/>
<comment type="caution">
    <text evidence="2">The sequence shown here is derived from an EMBL/GenBank/DDBJ whole genome shotgun (WGS) entry which is preliminary data.</text>
</comment>
<feature type="compositionally biased region" description="Basic and acidic residues" evidence="1">
    <location>
        <begin position="13"/>
        <end position="23"/>
    </location>
</feature>
<reference evidence="2 3" key="1">
    <citation type="submission" date="2015-09" db="EMBL/GenBank/DDBJ databases">
        <title>Genome announcement of multiple Pseudomonas syringae strains.</title>
        <authorList>
            <person name="Thakur S."/>
            <person name="Wang P.W."/>
            <person name="Gong Y."/>
            <person name="Weir B.S."/>
            <person name="Guttman D.S."/>
        </authorList>
    </citation>
    <scope>NUCLEOTIDE SEQUENCE [LARGE SCALE GENOMIC DNA]</scope>
    <source>
        <strain evidence="2 3">ICMP9150</strain>
    </source>
</reference>
<feature type="region of interest" description="Disordered" evidence="1">
    <location>
        <begin position="1"/>
        <end position="23"/>
    </location>
</feature>
<protein>
    <submittedName>
        <fullName evidence="2">Preprotein translocase subunit SecE</fullName>
    </submittedName>
</protein>
<evidence type="ECO:0000313" key="2">
    <source>
        <dbReference type="EMBL" id="KPX24331.1"/>
    </source>
</evidence>
<accession>A0A0P9Q1B8</accession>
<evidence type="ECO:0000256" key="1">
    <source>
        <dbReference type="SAM" id="MobiDB-lite"/>
    </source>
</evidence>